<evidence type="ECO:0000313" key="1">
    <source>
        <dbReference type="EMBL" id="MES1927768.1"/>
    </source>
</evidence>
<evidence type="ECO:0000313" key="2">
    <source>
        <dbReference type="Proteomes" id="UP001460888"/>
    </source>
</evidence>
<name>A0ABV2AW42_9GAMM</name>
<gene>
    <name evidence="1" type="ORF">SADO_00890</name>
</gene>
<protein>
    <recommendedName>
        <fullName evidence="3">Capsule biosynthesis GfcC-like C-terminal domain-containing protein</fullName>
    </recommendedName>
</protein>
<sequence length="220" mass="24170">MVQAWLAFPSVDTVEWPYAYLRADSTRSSARAKRADLFKELDQLTWRLEDGRHDALIRVIEDWRAELSEKKLFREPGDWSPAWLMAHPQKAPSVVRVAAIGACEPPDWVQVWDASGVERAPWRGGLTLSEISRGGGPLDLHGAEQVALVTPEGKIEHYGQAAYNYADAELSPGTQVVVALPLGGEAFPWIRDTIATVLAHAAPGDNCSEMALAEEVSVDD</sequence>
<organism evidence="1 2">
    <name type="scientific">Salinisphaera dokdonensis CL-ES53</name>
    <dbReference type="NCBI Taxonomy" id="1304272"/>
    <lineage>
        <taxon>Bacteria</taxon>
        <taxon>Pseudomonadati</taxon>
        <taxon>Pseudomonadota</taxon>
        <taxon>Gammaproteobacteria</taxon>
        <taxon>Salinisphaerales</taxon>
        <taxon>Salinisphaeraceae</taxon>
        <taxon>Salinisphaera</taxon>
    </lineage>
</organism>
<dbReference type="EMBL" id="APND01000001">
    <property type="protein sequence ID" value="MES1927768.1"/>
    <property type="molecule type" value="Genomic_DNA"/>
</dbReference>
<dbReference type="Proteomes" id="UP001460888">
    <property type="component" value="Unassembled WGS sequence"/>
</dbReference>
<evidence type="ECO:0008006" key="3">
    <source>
        <dbReference type="Google" id="ProtNLM"/>
    </source>
</evidence>
<keyword evidence="2" id="KW-1185">Reference proteome</keyword>
<comment type="caution">
    <text evidence="1">The sequence shown here is derived from an EMBL/GenBank/DDBJ whole genome shotgun (WGS) entry which is preliminary data.</text>
</comment>
<proteinExistence type="predicted"/>
<accession>A0ABV2AW42</accession>
<reference evidence="1 2" key="1">
    <citation type="submission" date="2013-03" db="EMBL/GenBank/DDBJ databases">
        <title>Salinisphaera dokdonensis CL-ES53 Genome Sequencing.</title>
        <authorList>
            <person name="Li C."/>
            <person name="Lai Q."/>
            <person name="Shao Z."/>
        </authorList>
    </citation>
    <scope>NUCLEOTIDE SEQUENCE [LARGE SCALE GENOMIC DNA]</scope>
    <source>
        <strain evidence="1 2">CL-ES53</strain>
    </source>
</reference>